<evidence type="ECO:0000313" key="1">
    <source>
        <dbReference type="EMBL" id="OAX30503.1"/>
    </source>
</evidence>
<dbReference type="PANTHER" id="PTHR33096">
    <property type="entry name" value="CXC2 DOMAIN-CONTAINING PROTEIN"/>
    <property type="match status" value="1"/>
</dbReference>
<dbReference type="EMBL" id="KV450377">
    <property type="protein sequence ID" value="OAX30503.1"/>
    <property type="molecule type" value="Genomic_DNA"/>
</dbReference>
<evidence type="ECO:0000313" key="2">
    <source>
        <dbReference type="Proteomes" id="UP000092154"/>
    </source>
</evidence>
<dbReference type="STRING" id="1314800.A0A1B7MD26"/>
<dbReference type="PANTHER" id="PTHR33096:SF1">
    <property type="entry name" value="CXC1-LIKE CYSTEINE CLUSTER ASSOCIATED WITH KDZ TRANSPOSASES DOMAIN-CONTAINING PROTEIN"/>
    <property type="match status" value="1"/>
</dbReference>
<dbReference type="AlphaFoldDB" id="A0A1B7MD26"/>
<dbReference type="Proteomes" id="UP000092154">
    <property type="component" value="Unassembled WGS sequence"/>
</dbReference>
<dbReference type="InParanoid" id="A0A1B7MD26"/>
<gene>
    <name evidence="1" type="ORF">K503DRAFT_705193</name>
</gene>
<dbReference type="OrthoDB" id="3364670at2759"/>
<feature type="non-terminal residue" evidence="1">
    <location>
        <position position="100"/>
    </location>
</feature>
<organism evidence="1 2">
    <name type="scientific">Rhizopogon vinicolor AM-OR11-026</name>
    <dbReference type="NCBI Taxonomy" id="1314800"/>
    <lineage>
        <taxon>Eukaryota</taxon>
        <taxon>Fungi</taxon>
        <taxon>Dikarya</taxon>
        <taxon>Basidiomycota</taxon>
        <taxon>Agaricomycotina</taxon>
        <taxon>Agaricomycetes</taxon>
        <taxon>Agaricomycetidae</taxon>
        <taxon>Boletales</taxon>
        <taxon>Suillineae</taxon>
        <taxon>Rhizopogonaceae</taxon>
        <taxon>Rhizopogon</taxon>
    </lineage>
</organism>
<name>A0A1B7MD26_9AGAM</name>
<dbReference type="InterPro" id="IPR040521">
    <property type="entry name" value="KDZ"/>
</dbReference>
<reference evidence="1 2" key="1">
    <citation type="submission" date="2016-06" db="EMBL/GenBank/DDBJ databases">
        <title>Comparative genomics of the ectomycorrhizal sister species Rhizopogon vinicolor and Rhizopogon vesiculosus (Basidiomycota: Boletales) reveals a divergence of the mating type B locus.</title>
        <authorList>
            <consortium name="DOE Joint Genome Institute"/>
            <person name="Mujic A.B."/>
            <person name="Kuo A."/>
            <person name="Tritt A."/>
            <person name="Lipzen A."/>
            <person name="Chen C."/>
            <person name="Johnson J."/>
            <person name="Sharma A."/>
            <person name="Barry K."/>
            <person name="Grigoriev I.V."/>
            <person name="Spatafora J.W."/>
        </authorList>
    </citation>
    <scope>NUCLEOTIDE SEQUENCE [LARGE SCALE GENOMIC DNA]</scope>
    <source>
        <strain evidence="1 2">AM-OR11-026</strain>
    </source>
</reference>
<sequence length="100" mass="11681">MALLCRHDRVLWLVNMTSAGEKQHYALALIRQWFKHLPSDFKVGLLYDIGCQLERSCRKWGFLTDVLPHIIFGISIFHAFGHQWPCQIVYHPRKCVGFGL</sequence>
<proteinExistence type="predicted"/>
<dbReference type="Pfam" id="PF18758">
    <property type="entry name" value="KDZ"/>
    <property type="match status" value="1"/>
</dbReference>
<accession>A0A1B7MD26</accession>
<keyword evidence="2" id="KW-1185">Reference proteome</keyword>
<protein>
    <submittedName>
        <fullName evidence="1">Uncharacterized protein</fullName>
    </submittedName>
</protein>